<dbReference type="EMBL" id="JACJID010000010">
    <property type="protein sequence ID" value="MBA8931895.1"/>
    <property type="molecule type" value="Genomic_DNA"/>
</dbReference>
<evidence type="ECO:0008006" key="3">
    <source>
        <dbReference type="Google" id="ProtNLM"/>
    </source>
</evidence>
<dbReference type="RefSeq" id="WP_318296984.1">
    <property type="nucleotide sequence ID" value="NZ_BAAABQ010000061.1"/>
</dbReference>
<keyword evidence="2" id="KW-1185">Reference proteome</keyword>
<gene>
    <name evidence="1" type="ORF">BC739_009154</name>
</gene>
<reference evidence="1 2" key="1">
    <citation type="submission" date="2020-08" db="EMBL/GenBank/DDBJ databases">
        <title>Genomic Encyclopedia of Archaeal and Bacterial Type Strains, Phase II (KMG-II): from individual species to whole genera.</title>
        <authorList>
            <person name="Goeker M."/>
        </authorList>
    </citation>
    <scope>NUCLEOTIDE SEQUENCE [LARGE SCALE GENOMIC DNA]</scope>
    <source>
        <strain evidence="1 2">DSM 43850</strain>
    </source>
</reference>
<dbReference type="Gene3D" id="2.160.20.10">
    <property type="entry name" value="Single-stranded right-handed beta-helix, Pectin lyase-like"/>
    <property type="match status" value="1"/>
</dbReference>
<evidence type="ECO:0000313" key="2">
    <source>
        <dbReference type="Proteomes" id="UP000517916"/>
    </source>
</evidence>
<dbReference type="InterPro" id="IPR011050">
    <property type="entry name" value="Pectin_lyase_fold/virulence"/>
</dbReference>
<proteinExistence type="predicted"/>
<protein>
    <recommendedName>
        <fullName evidence="3">Pectate lyase superfamily protein domain-containing protein</fullName>
    </recommendedName>
</protein>
<accession>A0ABR6BYH6</accession>
<name>A0ABR6BYH6_9PSEU</name>
<sequence>MAAVIGALIPTQAASPEWITLSGGKLVYGADTQGNRVPDFSQVGYRAGEAAPPQMPVATTVSAGTGGDDTARIQQALDKVAATGKPGAVLLAAGTYHLAGTVRIAASGVVLRGAGTTTNLVGTGAAHTLVELGGTGSRSQIGTAQAVTDSYVPVGARILHVADGSGFHAGDHVIVQRPQEKNWIHTIGMDAIPPRPDGTPSTQWTPNTGLLADRTITVVSGNTLTVDVPLTNALESQYTHATVWRYGFAGRITGAGVEHLAGNGAAFEQDPKWHDGGYFASALVGVGAAQDSWVRDVTATRFGSAFGVGENALRVSVLDTAALDVSVPQDISAQPVEYTISGQQTLIDGCRSTGSNFHAWATQARVPGPNVVVHCSATNTGSRKLDAGPHQRWATGTLYDSVSLSGNGYLELQDRQWMGSGQGWAGANSVLWNCAVGTAHVENPPTAHNWAFGCTGKVDPPTAGHQQGEIVSPGTHLVPASLYEQQLAERLHP</sequence>
<comment type="caution">
    <text evidence="1">The sequence shown here is derived from an EMBL/GenBank/DDBJ whole genome shotgun (WGS) entry which is preliminary data.</text>
</comment>
<dbReference type="InterPro" id="IPR012334">
    <property type="entry name" value="Pectin_lyas_fold"/>
</dbReference>
<dbReference type="SUPFAM" id="SSF51126">
    <property type="entry name" value="Pectin lyase-like"/>
    <property type="match status" value="1"/>
</dbReference>
<evidence type="ECO:0000313" key="1">
    <source>
        <dbReference type="EMBL" id="MBA8931895.1"/>
    </source>
</evidence>
<dbReference type="Proteomes" id="UP000517916">
    <property type="component" value="Unassembled WGS sequence"/>
</dbReference>
<organism evidence="1 2">
    <name type="scientific">Kutzneria viridogrisea</name>
    <dbReference type="NCBI Taxonomy" id="47990"/>
    <lineage>
        <taxon>Bacteria</taxon>
        <taxon>Bacillati</taxon>
        <taxon>Actinomycetota</taxon>
        <taxon>Actinomycetes</taxon>
        <taxon>Pseudonocardiales</taxon>
        <taxon>Pseudonocardiaceae</taxon>
        <taxon>Kutzneria</taxon>
    </lineage>
</organism>